<evidence type="ECO:0000256" key="1">
    <source>
        <dbReference type="SAM" id="Phobius"/>
    </source>
</evidence>
<organism evidence="2">
    <name type="scientific">Proteinivorax hydrogeniformans</name>
    <dbReference type="NCBI Taxonomy" id="1826727"/>
    <lineage>
        <taxon>Bacteria</taxon>
        <taxon>Bacillati</taxon>
        <taxon>Bacillota</taxon>
        <taxon>Clostridia</taxon>
        <taxon>Eubacteriales</taxon>
        <taxon>Proteinivoracaceae</taxon>
        <taxon>Proteinivorax</taxon>
    </lineage>
</organism>
<evidence type="ECO:0000313" key="2">
    <source>
        <dbReference type="EMBL" id="XCI28731.1"/>
    </source>
</evidence>
<keyword evidence="1" id="KW-0812">Transmembrane</keyword>
<protein>
    <submittedName>
        <fullName evidence="2">DUF554 domain-containing protein</fullName>
    </submittedName>
</protein>
<dbReference type="PANTHER" id="PTHR36111">
    <property type="entry name" value="INNER MEMBRANE PROTEIN-RELATED"/>
    <property type="match status" value="1"/>
</dbReference>
<proteinExistence type="predicted"/>
<dbReference type="InterPro" id="IPR007563">
    <property type="entry name" value="DUF554"/>
</dbReference>
<feature type="transmembrane region" description="Helical" evidence="1">
    <location>
        <begin position="55"/>
        <end position="74"/>
    </location>
</feature>
<keyword evidence="1" id="KW-1133">Transmembrane helix</keyword>
<name>A0AAU8HTC3_9FIRM</name>
<reference evidence="2" key="2">
    <citation type="submission" date="2024-06" db="EMBL/GenBank/DDBJ databases">
        <authorList>
            <person name="Petrova K.O."/>
            <person name="Toshchakov S.V."/>
            <person name="Boltjanskaja Y.V."/>
            <person name="Kevbrin V.V."/>
        </authorList>
    </citation>
    <scope>NUCLEOTIDE SEQUENCE</scope>
    <source>
        <strain evidence="2">Z-710</strain>
    </source>
</reference>
<dbReference type="AlphaFoldDB" id="A0AAU8HTC3"/>
<gene>
    <name evidence="2" type="ORF">PRVXH_002706</name>
</gene>
<dbReference type="PANTHER" id="PTHR36111:SF2">
    <property type="entry name" value="INNER MEMBRANE PROTEIN"/>
    <property type="match status" value="1"/>
</dbReference>
<reference evidence="2" key="1">
    <citation type="journal article" date="2018" name="Antonie Van Leeuwenhoek">
        <title>Proteinivorax hydrogeniformans sp. nov., an anaerobic, haloalkaliphilic bacterium fermenting proteinaceous compounds with high hydrogen production.</title>
        <authorList>
            <person name="Boltyanskaya Y."/>
            <person name="Detkova E."/>
            <person name="Pimenov N."/>
            <person name="Kevbrin V."/>
        </authorList>
    </citation>
    <scope>NUCLEOTIDE SEQUENCE</scope>
    <source>
        <strain evidence="2">Z-710</strain>
    </source>
</reference>
<dbReference type="EMBL" id="CP159485">
    <property type="protein sequence ID" value="XCI28731.1"/>
    <property type="molecule type" value="Genomic_DNA"/>
</dbReference>
<feature type="transmembrane region" description="Helical" evidence="1">
    <location>
        <begin position="95"/>
        <end position="119"/>
    </location>
</feature>
<keyword evidence="1" id="KW-0472">Membrane</keyword>
<sequence>MGNLVNAITILVGGTIGVVFKSLLPERMQKTLLSGLGILVALLGVGMFLESDVDFIVLISALVVGIISGEWIDIDRYINKLGDYVEKKMHRRAKGNVAQGFVFASLTYCVGPLAVIGAINEALGFSETLYIKAAIDGVTSVAFASAMGVGVIFSAGLVFIYQGAIFLMATALGDFFNESMQMFINGAGGILIVGIGINILGIKKIKVANMLPVLLFGMIYFYIIGG</sequence>
<feature type="transmembrane region" description="Helical" evidence="1">
    <location>
        <begin position="6"/>
        <end position="24"/>
    </location>
</feature>
<dbReference type="Pfam" id="PF04474">
    <property type="entry name" value="DUF554"/>
    <property type="match status" value="1"/>
</dbReference>
<feature type="transmembrane region" description="Helical" evidence="1">
    <location>
        <begin position="207"/>
        <end position="225"/>
    </location>
</feature>
<feature type="transmembrane region" description="Helical" evidence="1">
    <location>
        <begin position="182"/>
        <end position="201"/>
    </location>
</feature>
<feature type="transmembrane region" description="Helical" evidence="1">
    <location>
        <begin position="139"/>
        <end position="161"/>
    </location>
</feature>
<accession>A0AAU8HTC3</accession>
<feature type="transmembrane region" description="Helical" evidence="1">
    <location>
        <begin position="31"/>
        <end position="49"/>
    </location>
</feature>
<dbReference type="RefSeq" id="WP_353893283.1">
    <property type="nucleotide sequence ID" value="NZ_CP159485.1"/>
</dbReference>